<dbReference type="Gene3D" id="1.20.1250.20">
    <property type="entry name" value="MFS general substrate transporter like domains"/>
    <property type="match status" value="1"/>
</dbReference>
<dbReference type="SUPFAM" id="SSF103473">
    <property type="entry name" value="MFS general substrate transporter"/>
    <property type="match status" value="1"/>
</dbReference>
<proteinExistence type="predicted"/>
<dbReference type="Proteomes" id="UP000234891">
    <property type="component" value="Unassembled WGS sequence"/>
</dbReference>
<dbReference type="InterPro" id="IPR011701">
    <property type="entry name" value="MFS"/>
</dbReference>
<evidence type="ECO:0000313" key="10">
    <source>
        <dbReference type="Proteomes" id="UP000234891"/>
    </source>
</evidence>
<dbReference type="RefSeq" id="WP_073962573.1">
    <property type="nucleotide sequence ID" value="NZ_BAABSA010000020.1"/>
</dbReference>
<evidence type="ECO:0000256" key="4">
    <source>
        <dbReference type="ARBA" id="ARBA00022989"/>
    </source>
</evidence>
<dbReference type="CDD" id="cd06173">
    <property type="entry name" value="MFS_MefA_like"/>
    <property type="match status" value="1"/>
</dbReference>
<organism evidence="7 9">
    <name type="scientific">Mediterraneibacter gnavus</name>
    <name type="common">Ruminococcus gnavus</name>
    <dbReference type="NCBI Taxonomy" id="33038"/>
    <lineage>
        <taxon>Bacteria</taxon>
        <taxon>Bacillati</taxon>
        <taxon>Bacillota</taxon>
        <taxon>Clostridia</taxon>
        <taxon>Lachnospirales</taxon>
        <taxon>Lachnospiraceae</taxon>
        <taxon>Mediterraneibacter</taxon>
    </lineage>
</organism>
<evidence type="ECO:0000256" key="1">
    <source>
        <dbReference type="ARBA" id="ARBA00004651"/>
    </source>
</evidence>
<reference evidence="9 10" key="1">
    <citation type="journal article" date="2017" name="Genome Med.">
        <title>A novel Ruminococcus gnavus clade enriched in inflammatory bowel disease patients.</title>
        <authorList>
            <person name="Hall A.B."/>
            <person name="Yassour M."/>
            <person name="Sauk J."/>
            <person name="Garner A."/>
            <person name="Jiang X."/>
            <person name="Arthur T."/>
            <person name="Lagoudas G.K."/>
            <person name="Vatanen T."/>
            <person name="Fornelos N."/>
            <person name="Wilson R."/>
            <person name="Bertha M."/>
            <person name="Cohen M."/>
            <person name="Garber J."/>
            <person name="Khalili H."/>
            <person name="Gevers D."/>
            <person name="Ananthakrishnan A.N."/>
            <person name="Kugathasan S."/>
            <person name="Lander E.S."/>
            <person name="Blainey P."/>
            <person name="Vlamakis H."/>
            <person name="Xavier R.J."/>
            <person name="Huttenhower C."/>
        </authorList>
    </citation>
    <scope>NUCLEOTIDE SEQUENCE [LARGE SCALE GENOMIC DNA]</scope>
    <source>
        <strain evidence="7 9">RJX1118</strain>
        <strain evidence="8 10">RJX1124</strain>
    </source>
</reference>
<evidence type="ECO:0000313" key="8">
    <source>
        <dbReference type="EMBL" id="PLT72575.1"/>
    </source>
</evidence>
<feature type="transmembrane region" description="Helical" evidence="6">
    <location>
        <begin position="287"/>
        <end position="307"/>
    </location>
</feature>
<feature type="transmembrane region" description="Helical" evidence="6">
    <location>
        <begin position="253"/>
        <end position="275"/>
    </location>
</feature>
<gene>
    <name evidence="7" type="ORF">CDL18_06240</name>
    <name evidence="8" type="ORF">CDL26_08640</name>
</gene>
<feature type="transmembrane region" description="Helical" evidence="6">
    <location>
        <begin position="42"/>
        <end position="63"/>
    </location>
</feature>
<evidence type="ECO:0000256" key="2">
    <source>
        <dbReference type="ARBA" id="ARBA00022475"/>
    </source>
</evidence>
<dbReference type="PANTHER" id="PTHR23513">
    <property type="entry name" value="INTEGRAL MEMBRANE EFFLUX PROTEIN-RELATED"/>
    <property type="match status" value="1"/>
</dbReference>
<evidence type="ECO:0000256" key="3">
    <source>
        <dbReference type="ARBA" id="ARBA00022692"/>
    </source>
</evidence>
<dbReference type="EMBL" id="NIHM01000006">
    <property type="protein sequence ID" value="PLT56266.1"/>
    <property type="molecule type" value="Genomic_DNA"/>
</dbReference>
<dbReference type="InterPro" id="IPR036259">
    <property type="entry name" value="MFS_trans_sf"/>
</dbReference>
<keyword evidence="2" id="KW-1003">Cell membrane</keyword>
<dbReference type="Pfam" id="PF07690">
    <property type="entry name" value="MFS_1"/>
    <property type="match status" value="1"/>
</dbReference>
<dbReference type="GO" id="GO:0005886">
    <property type="term" value="C:plasma membrane"/>
    <property type="evidence" value="ECO:0007669"/>
    <property type="project" value="UniProtKB-SubCell"/>
</dbReference>
<dbReference type="GO" id="GO:0022857">
    <property type="term" value="F:transmembrane transporter activity"/>
    <property type="evidence" value="ECO:0007669"/>
    <property type="project" value="InterPro"/>
</dbReference>
<feature type="transmembrane region" description="Helical" evidence="6">
    <location>
        <begin position="353"/>
        <end position="372"/>
    </location>
</feature>
<keyword evidence="3 6" id="KW-0812">Transmembrane</keyword>
<evidence type="ECO:0000256" key="5">
    <source>
        <dbReference type="ARBA" id="ARBA00023136"/>
    </source>
</evidence>
<dbReference type="PROSITE" id="PS51257">
    <property type="entry name" value="PROKAR_LIPOPROTEIN"/>
    <property type="match status" value="1"/>
</dbReference>
<keyword evidence="4 6" id="KW-1133">Transmembrane helix</keyword>
<evidence type="ECO:0000313" key="9">
    <source>
        <dbReference type="Proteomes" id="UP000234849"/>
    </source>
</evidence>
<comment type="subcellular location">
    <subcellularLocation>
        <location evidence="1">Cell membrane</location>
        <topology evidence="1">Multi-pass membrane protein</topology>
    </subcellularLocation>
</comment>
<evidence type="ECO:0000256" key="6">
    <source>
        <dbReference type="SAM" id="Phobius"/>
    </source>
</evidence>
<feature type="transmembrane region" description="Helical" evidence="6">
    <location>
        <begin position="138"/>
        <end position="160"/>
    </location>
</feature>
<protein>
    <submittedName>
        <fullName evidence="7">MFS transporter</fullName>
    </submittedName>
</protein>
<feature type="transmembrane region" description="Helical" evidence="6">
    <location>
        <begin position="224"/>
        <end position="247"/>
    </location>
</feature>
<name>A0A2N5NJU6_MEDGN</name>
<evidence type="ECO:0000313" key="7">
    <source>
        <dbReference type="EMBL" id="PLT56266.1"/>
    </source>
</evidence>
<dbReference type="AlphaFoldDB" id="A0A2N5NJU6"/>
<accession>A0A2N5NJU6</accession>
<comment type="caution">
    <text evidence="7">The sequence shown here is derived from an EMBL/GenBank/DDBJ whole genome shotgun (WGS) entry which is preliminary data.</text>
</comment>
<dbReference type="PANTHER" id="PTHR23513:SF11">
    <property type="entry name" value="STAPHYLOFERRIN A TRANSPORTER"/>
    <property type="match status" value="1"/>
</dbReference>
<feature type="transmembrane region" description="Helical" evidence="6">
    <location>
        <begin position="313"/>
        <end position="332"/>
    </location>
</feature>
<feature type="transmembrane region" description="Helical" evidence="6">
    <location>
        <begin position="378"/>
        <end position="396"/>
    </location>
</feature>
<dbReference type="Proteomes" id="UP000234849">
    <property type="component" value="Unassembled WGS sequence"/>
</dbReference>
<sequence>MKNPLWTRNFSLLIAATTFGCMGGIVGNFALSFLVFDETGSTFASALVIAIQLIPNFLIPLLVAPWMDRFPRKPFLVFGDFINGFFYALMGIYLLFFDFSYVGYLGYSLLLATLGSLDELAYNSIFPKIIPSGMEQKGYAISSMLYPLLRVIMLPLAAVLMDTIGMPWLFIGQGLFSICAALIENTIQLTEETRVCEKTFSFQVWKEDLQEVLRYFKKERGLQAIYYYMAATNGVASGYAPILVAFFRTAPGMSAALYSLFSIAEFLGRTIGGVVQYRIEIPKKKKFHVTFAVYTFYECMDLILLWLPYPLMLVNRAFAGFLGTNSATLRVAAVQSYIPESMRARINAFENMILMAVSSILSVIVGATAEILDYRLCMSFFAACSLLICFCTIFRCRADVKKVYETDKNLSGAD</sequence>
<feature type="transmembrane region" description="Helical" evidence="6">
    <location>
        <begin position="12"/>
        <end position="36"/>
    </location>
</feature>
<dbReference type="EMBL" id="NIHS01000012">
    <property type="protein sequence ID" value="PLT72575.1"/>
    <property type="molecule type" value="Genomic_DNA"/>
</dbReference>
<feature type="transmembrane region" description="Helical" evidence="6">
    <location>
        <begin position="75"/>
        <end position="95"/>
    </location>
</feature>
<keyword evidence="5 6" id="KW-0472">Membrane</keyword>